<sequence>MDITTSTHWHGIFQRRANWAEEPHGLPSAPSNPTEASCTGSLYRTKPGRTDDPLADMYDVDDELTIFVLSGWFVFSILQNISFSSLRLDRYHKPSPLLYNPPFTPDCTLINGPGRGPSSPLAVLNITQGQRCRFRIIGASCDPWFNFTIDGHNMTVIEADGNEVEPVIVDSLAVYAGQRYSVVVTADQPVDNYWIRS</sequence>
<keyword evidence="11" id="KW-1133">Transmembrane helix</keyword>
<keyword evidence="9" id="KW-0186">Copper</keyword>
<evidence type="ECO:0000313" key="13">
    <source>
        <dbReference type="EMBL" id="KIN92972.1"/>
    </source>
</evidence>
<dbReference type="FunFam" id="2.60.40.420:FF:000045">
    <property type="entry name" value="Laccase 2"/>
    <property type="match status" value="1"/>
</dbReference>
<evidence type="ECO:0000256" key="2">
    <source>
        <dbReference type="ARBA" id="ARBA00001935"/>
    </source>
</evidence>
<reference evidence="14" key="2">
    <citation type="submission" date="2015-01" db="EMBL/GenBank/DDBJ databases">
        <title>Evolutionary Origins and Diversification of the Mycorrhizal Mutualists.</title>
        <authorList>
            <consortium name="DOE Joint Genome Institute"/>
            <consortium name="Mycorrhizal Genomics Consortium"/>
            <person name="Kohler A."/>
            <person name="Kuo A."/>
            <person name="Nagy L.G."/>
            <person name="Floudas D."/>
            <person name="Copeland A."/>
            <person name="Barry K.W."/>
            <person name="Cichocki N."/>
            <person name="Veneault-Fourrey C."/>
            <person name="LaButti K."/>
            <person name="Lindquist E.A."/>
            <person name="Lipzen A."/>
            <person name="Lundell T."/>
            <person name="Morin E."/>
            <person name="Murat C."/>
            <person name="Riley R."/>
            <person name="Ohm R."/>
            <person name="Sun H."/>
            <person name="Tunlid A."/>
            <person name="Henrissat B."/>
            <person name="Grigoriev I.V."/>
            <person name="Hibbett D.S."/>
            <person name="Martin F."/>
        </authorList>
    </citation>
    <scope>NUCLEOTIDE SEQUENCE [LARGE SCALE GENOMIC DNA]</scope>
    <source>
        <strain evidence="14">Marx 270</strain>
    </source>
</reference>
<dbReference type="GO" id="GO:0046872">
    <property type="term" value="F:metal ion binding"/>
    <property type="evidence" value="ECO:0007669"/>
    <property type="project" value="UniProtKB-KW"/>
</dbReference>
<dbReference type="Pfam" id="PF00394">
    <property type="entry name" value="Cu-oxidase"/>
    <property type="match status" value="1"/>
</dbReference>
<keyword evidence="14" id="KW-1185">Reference proteome</keyword>
<protein>
    <recommendedName>
        <fullName evidence="5">laccase</fullName>
        <ecNumber evidence="5">1.10.3.2</ecNumber>
    </recommendedName>
</protein>
<keyword evidence="11" id="KW-0472">Membrane</keyword>
<dbReference type="AlphaFoldDB" id="A0A0C3I703"/>
<dbReference type="HOGENOM" id="CLU_1387209_0_0_1"/>
<feature type="transmembrane region" description="Helical" evidence="11">
    <location>
        <begin position="64"/>
        <end position="83"/>
    </location>
</feature>
<feature type="compositionally biased region" description="Polar residues" evidence="10">
    <location>
        <begin position="29"/>
        <end position="42"/>
    </location>
</feature>
<dbReference type="InterPro" id="IPR001117">
    <property type="entry name" value="Cu-oxidase_2nd"/>
</dbReference>
<keyword evidence="7" id="KW-0479">Metal-binding</keyword>
<feature type="non-terminal residue" evidence="13">
    <location>
        <position position="197"/>
    </location>
</feature>
<keyword evidence="11" id="KW-0812">Transmembrane</keyword>
<name>A0A0C3I703_PISTI</name>
<accession>A0A0C3I703</accession>
<dbReference type="GO" id="GO:0005576">
    <property type="term" value="C:extracellular region"/>
    <property type="evidence" value="ECO:0007669"/>
    <property type="project" value="UniProtKB-SubCell"/>
</dbReference>
<evidence type="ECO:0000313" key="14">
    <source>
        <dbReference type="Proteomes" id="UP000054217"/>
    </source>
</evidence>
<comment type="catalytic activity">
    <reaction evidence="1">
        <text>4 hydroquinone + O2 = 4 benzosemiquinone + 2 H2O</text>
        <dbReference type="Rhea" id="RHEA:11276"/>
        <dbReference type="ChEBI" id="CHEBI:15377"/>
        <dbReference type="ChEBI" id="CHEBI:15379"/>
        <dbReference type="ChEBI" id="CHEBI:17594"/>
        <dbReference type="ChEBI" id="CHEBI:17977"/>
        <dbReference type="EC" id="1.10.3.2"/>
    </reaction>
</comment>
<dbReference type="InParanoid" id="A0A0C3I703"/>
<evidence type="ECO:0000256" key="8">
    <source>
        <dbReference type="ARBA" id="ARBA00023002"/>
    </source>
</evidence>
<keyword evidence="8" id="KW-0560">Oxidoreductase</keyword>
<evidence type="ECO:0000256" key="10">
    <source>
        <dbReference type="SAM" id="MobiDB-lite"/>
    </source>
</evidence>
<dbReference type="OrthoDB" id="2121828at2759"/>
<dbReference type="PANTHER" id="PTHR11709:SF394">
    <property type="entry name" value="FI03373P-RELATED"/>
    <property type="match status" value="1"/>
</dbReference>
<feature type="domain" description="Plastocyanin-like" evidence="12">
    <location>
        <begin position="91"/>
        <end position="196"/>
    </location>
</feature>
<organism evidence="13 14">
    <name type="scientific">Pisolithus tinctorius Marx 270</name>
    <dbReference type="NCBI Taxonomy" id="870435"/>
    <lineage>
        <taxon>Eukaryota</taxon>
        <taxon>Fungi</taxon>
        <taxon>Dikarya</taxon>
        <taxon>Basidiomycota</taxon>
        <taxon>Agaricomycotina</taxon>
        <taxon>Agaricomycetes</taxon>
        <taxon>Agaricomycetidae</taxon>
        <taxon>Boletales</taxon>
        <taxon>Sclerodermatineae</taxon>
        <taxon>Pisolithaceae</taxon>
        <taxon>Pisolithus</taxon>
    </lineage>
</organism>
<evidence type="ECO:0000256" key="3">
    <source>
        <dbReference type="ARBA" id="ARBA00004613"/>
    </source>
</evidence>
<evidence type="ECO:0000256" key="9">
    <source>
        <dbReference type="ARBA" id="ARBA00023008"/>
    </source>
</evidence>
<evidence type="ECO:0000256" key="5">
    <source>
        <dbReference type="ARBA" id="ARBA00012297"/>
    </source>
</evidence>
<reference evidence="13 14" key="1">
    <citation type="submission" date="2014-04" db="EMBL/GenBank/DDBJ databases">
        <authorList>
            <consortium name="DOE Joint Genome Institute"/>
            <person name="Kuo A."/>
            <person name="Kohler A."/>
            <person name="Costa M.D."/>
            <person name="Nagy L.G."/>
            <person name="Floudas D."/>
            <person name="Copeland A."/>
            <person name="Barry K.W."/>
            <person name="Cichocki N."/>
            <person name="Veneault-Fourrey C."/>
            <person name="LaButti K."/>
            <person name="Lindquist E.A."/>
            <person name="Lipzen A."/>
            <person name="Lundell T."/>
            <person name="Morin E."/>
            <person name="Murat C."/>
            <person name="Sun H."/>
            <person name="Tunlid A."/>
            <person name="Henrissat B."/>
            <person name="Grigoriev I.V."/>
            <person name="Hibbett D.S."/>
            <person name="Martin F."/>
            <person name="Nordberg H.P."/>
            <person name="Cantor M.N."/>
            <person name="Hua S.X."/>
        </authorList>
    </citation>
    <scope>NUCLEOTIDE SEQUENCE [LARGE SCALE GENOMIC DNA]</scope>
    <source>
        <strain evidence="13 14">Marx 270</strain>
    </source>
</reference>
<comment type="subcellular location">
    <subcellularLocation>
        <location evidence="3">Secreted</location>
    </subcellularLocation>
</comment>
<dbReference type="GO" id="GO:0052716">
    <property type="term" value="F:hydroquinone:oxygen oxidoreductase activity"/>
    <property type="evidence" value="ECO:0007669"/>
    <property type="project" value="UniProtKB-EC"/>
</dbReference>
<dbReference type="SUPFAM" id="SSF49503">
    <property type="entry name" value="Cupredoxins"/>
    <property type="match status" value="1"/>
</dbReference>
<dbReference type="InterPro" id="IPR008972">
    <property type="entry name" value="Cupredoxin"/>
</dbReference>
<keyword evidence="6" id="KW-0964">Secreted</keyword>
<evidence type="ECO:0000256" key="7">
    <source>
        <dbReference type="ARBA" id="ARBA00022723"/>
    </source>
</evidence>
<feature type="region of interest" description="Disordered" evidence="10">
    <location>
        <begin position="22"/>
        <end position="45"/>
    </location>
</feature>
<dbReference type="Proteomes" id="UP000054217">
    <property type="component" value="Unassembled WGS sequence"/>
</dbReference>
<dbReference type="Gene3D" id="2.60.40.420">
    <property type="entry name" value="Cupredoxins - blue copper proteins"/>
    <property type="match status" value="1"/>
</dbReference>
<dbReference type="EC" id="1.10.3.2" evidence="5"/>
<evidence type="ECO:0000259" key="12">
    <source>
        <dbReference type="Pfam" id="PF00394"/>
    </source>
</evidence>
<dbReference type="STRING" id="870435.A0A0C3I703"/>
<gene>
    <name evidence="13" type="ORF">M404DRAFT_36526</name>
</gene>
<evidence type="ECO:0000256" key="11">
    <source>
        <dbReference type="SAM" id="Phobius"/>
    </source>
</evidence>
<evidence type="ECO:0000256" key="1">
    <source>
        <dbReference type="ARBA" id="ARBA00000349"/>
    </source>
</evidence>
<comment type="cofactor">
    <cofactor evidence="2">
        <name>Cu cation</name>
        <dbReference type="ChEBI" id="CHEBI:23378"/>
    </cofactor>
</comment>
<evidence type="ECO:0000256" key="6">
    <source>
        <dbReference type="ARBA" id="ARBA00022525"/>
    </source>
</evidence>
<comment type="similarity">
    <text evidence="4">Belongs to the multicopper oxidase family.</text>
</comment>
<dbReference type="PANTHER" id="PTHR11709">
    <property type="entry name" value="MULTI-COPPER OXIDASE"/>
    <property type="match status" value="1"/>
</dbReference>
<dbReference type="InterPro" id="IPR045087">
    <property type="entry name" value="Cu-oxidase_fam"/>
</dbReference>
<dbReference type="EMBL" id="KN832269">
    <property type="protein sequence ID" value="KIN92972.1"/>
    <property type="molecule type" value="Genomic_DNA"/>
</dbReference>
<evidence type="ECO:0000256" key="4">
    <source>
        <dbReference type="ARBA" id="ARBA00010609"/>
    </source>
</evidence>
<proteinExistence type="inferred from homology"/>